<organism evidence="1 2">
    <name type="scientific">Dorcoceras hygrometricum</name>
    <dbReference type="NCBI Taxonomy" id="472368"/>
    <lineage>
        <taxon>Eukaryota</taxon>
        <taxon>Viridiplantae</taxon>
        <taxon>Streptophyta</taxon>
        <taxon>Embryophyta</taxon>
        <taxon>Tracheophyta</taxon>
        <taxon>Spermatophyta</taxon>
        <taxon>Magnoliopsida</taxon>
        <taxon>eudicotyledons</taxon>
        <taxon>Gunneridae</taxon>
        <taxon>Pentapetalae</taxon>
        <taxon>asterids</taxon>
        <taxon>lamiids</taxon>
        <taxon>Lamiales</taxon>
        <taxon>Gesneriaceae</taxon>
        <taxon>Didymocarpoideae</taxon>
        <taxon>Trichosporeae</taxon>
        <taxon>Loxocarpinae</taxon>
        <taxon>Dorcoceras</taxon>
    </lineage>
</organism>
<evidence type="ECO:0000313" key="2">
    <source>
        <dbReference type="Proteomes" id="UP000250235"/>
    </source>
</evidence>
<accession>A0A2Z7C8T9</accession>
<reference evidence="1 2" key="1">
    <citation type="journal article" date="2015" name="Proc. Natl. Acad. Sci. U.S.A.">
        <title>The resurrection genome of Boea hygrometrica: A blueprint for survival of dehydration.</title>
        <authorList>
            <person name="Xiao L."/>
            <person name="Yang G."/>
            <person name="Zhang L."/>
            <person name="Yang X."/>
            <person name="Zhao S."/>
            <person name="Ji Z."/>
            <person name="Zhou Q."/>
            <person name="Hu M."/>
            <person name="Wang Y."/>
            <person name="Chen M."/>
            <person name="Xu Y."/>
            <person name="Jin H."/>
            <person name="Xiao X."/>
            <person name="Hu G."/>
            <person name="Bao F."/>
            <person name="Hu Y."/>
            <person name="Wan P."/>
            <person name="Li L."/>
            <person name="Deng X."/>
            <person name="Kuang T."/>
            <person name="Xiang C."/>
            <person name="Zhu J.K."/>
            <person name="Oliver M.J."/>
            <person name="He Y."/>
        </authorList>
    </citation>
    <scope>NUCLEOTIDE SEQUENCE [LARGE SCALE GENOMIC DNA]</scope>
    <source>
        <strain evidence="2">cv. XS01</strain>
    </source>
</reference>
<name>A0A2Z7C8T9_9LAMI</name>
<keyword evidence="2" id="KW-1185">Reference proteome</keyword>
<protein>
    <submittedName>
        <fullName evidence="1">Uncharacterized protein</fullName>
    </submittedName>
</protein>
<sequence length="178" mass="20118">MLDISNEIQYIELFIGTEPIDRHIPVYDSKSYIPCTTQGFNATGFNSVGFNDDASAFAIAWHGPTYQNRYTSDHDTGEWDQYVIPTLEENVSWSFSSARQWSFVDVNDEPLDILWNAHIGSSVGAIPRDVGLGRAVPPIDHEEHGPPELSSDIYRATLIYVLSLIYPSVKRMKMMVEM</sequence>
<proteinExistence type="predicted"/>
<evidence type="ECO:0000313" key="1">
    <source>
        <dbReference type="EMBL" id="KZV43276.1"/>
    </source>
</evidence>
<dbReference type="Proteomes" id="UP000250235">
    <property type="component" value="Unassembled WGS sequence"/>
</dbReference>
<dbReference type="AlphaFoldDB" id="A0A2Z7C8T9"/>
<dbReference type="EMBL" id="KQ998145">
    <property type="protein sequence ID" value="KZV43276.1"/>
    <property type="molecule type" value="Genomic_DNA"/>
</dbReference>
<gene>
    <name evidence="1" type="ORF">F511_36017</name>
</gene>